<dbReference type="Proteomes" id="UP000033063">
    <property type="component" value="Chromosome"/>
</dbReference>
<proteinExistence type="predicted"/>
<dbReference type="Gene3D" id="3.90.320.10">
    <property type="match status" value="1"/>
</dbReference>
<evidence type="ECO:0000313" key="2">
    <source>
        <dbReference type="EMBL" id="AKB67565.1"/>
    </source>
</evidence>
<dbReference type="AlphaFoldDB" id="A0A0E3WN06"/>
<sequence length="371" mass="43059">MSTPCLLPPIPPINPIKKISPTRFIELKSCYLKGVWGSNNYPPLLPASPHAIIGKVIHEIMEYVGKGNLEINESSESFDEKWNSCIKREETKLTNSWFEKHLTPLSTSVKNYDEKKELCRLTVESSFKYKNQNIVKYKPSVPIKCELWLRTHDKICVGKADCVKVSDSFVEIVDYKSTETVDPKKLKEYSIQLKLYCALYHETYGTWPSSLKVMLINNKQIEVRFTKEECENLLKDTKKTFFEVNDIISTVSETKNLMSKLASPSPEACHFCDFRPVCTPYWEERKSSPKELWPSDLKGKLVRKKPWGKKRVYIEVEMENKEMVKVVDLLPERHPALEILNYEIAIFSLNKNKKNPRIFHEGQLTVVYLTP</sequence>
<dbReference type="InterPro" id="IPR011335">
    <property type="entry name" value="Restrct_endonuc-II-like"/>
</dbReference>
<dbReference type="Pfam" id="PF12705">
    <property type="entry name" value="PDDEXK_1"/>
    <property type="match status" value="1"/>
</dbReference>
<name>A0A0E3WN06_METMZ</name>
<dbReference type="GeneID" id="24877203"/>
<evidence type="ECO:0000313" key="3">
    <source>
        <dbReference type="Proteomes" id="UP000033063"/>
    </source>
</evidence>
<evidence type="ECO:0000259" key="1">
    <source>
        <dbReference type="Pfam" id="PF12705"/>
    </source>
</evidence>
<reference evidence="2 3" key="1">
    <citation type="submission" date="2014-07" db="EMBL/GenBank/DDBJ databases">
        <title>Methanogenic archaea and the global carbon cycle.</title>
        <authorList>
            <person name="Henriksen J.R."/>
            <person name="Luke J."/>
            <person name="Reinhart S."/>
            <person name="Benedict M.N."/>
            <person name="Youngblut N.D."/>
            <person name="Metcalf M.E."/>
            <person name="Whitaker R.J."/>
            <person name="Metcalf W.W."/>
        </authorList>
    </citation>
    <scope>NUCLEOTIDE SEQUENCE [LARGE SCALE GENOMIC DNA]</scope>
    <source>
        <strain evidence="2 3">LYC</strain>
    </source>
</reference>
<dbReference type="EMBL" id="CP009513">
    <property type="protein sequence ID" value="AKB67565.1"/>
    <property type="molecule type" value="Genomic_DNA"/>
</dbReference>
<dbReference type="RefSeq" id="WP_048039259.1">
    <property type="nucleotide sequence ID" value="NZ_CP009513.1"/>
</dbReference>
<dbReference type="InterPro" id="IPR038726">
    <property type="entry name" value="PDDEXK_AddAB-type"/>
</dbReference>
<feature type="domain" description="PD-(D/E)XK endonuclease-like" evidence="1">
    <location>
        <begin position="19"/>
        <end position="278"/>
    </location>
</feature>
<protein>
    <recommendedName>
        <fullName evidence="1">PD-(D/E)XK endonuclease-like domain-containing protein</fullName>
    </recommendedName>
</protein>
<gene>
    <name evidence="2" type="ORF">MSMAL_1022</name>
</gene>
<dbReference type="PATRIC" id="fig|1434114.4.peg.1261"/>
<dbReference type="SUPFAM" id="SSF52980">
    <property type="entry name" value="Restriction endonuclease-like"/>
    <property type="match status" value="1"/>
</dbReference>
<dbReference type="HOGENOM" id="CLU_745172_0_0_2"/>
<organism evidence="2 3">
    <name type="scientific">Methanosarcina mazei LYC</name>
    <dbReference type="NCBI Taxonomy" id="1434114"/>
    <lineage>
        <taxon>Archaea</taxon>
        <taxon>Methanobacteriati</taxon>
        <taxon>Methanobacteriota</taxon>
        <taxon>Stenosarchaea group</taxon>
        <taxon>Methanomicrobia</taxon>
        <taxon>Methanosarcinales</taxon>
        <taxon>Methanosarcinaceae</taxon>
        <taxon>Methanosarcina</taxon>
    </lineage>
</organism>
<dbReference type="InterPro" id="IPR011604">
    <property type="entry name" value="PDDEXK-like_dom_sf"/>
</dbReference>
<accession>A0A0E3WN06</accession>